<dbReference type="SMART" id="SM00220">
    <property type="entry name" value="S_TKc"/>
    <property type="match status" value="1"/>
</dbReference>
<dbReference type="SUPFAM" id="SSF56112">
    <property type="entry name" value="Protein kinase-like (PK-like)"/>
    <property type="match status" value="1"/>
</dbReference>
<name>A0ABM3C6A3_DROKI</name>
<protein>
    <recommendedName>
        <fullName evidence="10">Mitotic checkpoint serine/threonine-protein kinase BUB1</fullName>
    </recommendedName>
</protein>
<evidence type="ECO:0000256" key="5">
    <source>
        <dbReference type="SAM" id="MobiDB-lite"/>
    </source>
</evidence>
<dbReference type="PROSITE" id="PS00108">
    <property type="entry name" value="PROTEIN_KINASE_ST"/>
    <property type="match status" value="1"/>
</dbReference>
<feature type="region of interest" description="Disordered" evidence="5">
    <location>
        <begin position="1057"/>
        <end position="1119"/>
    </location>
</feature>
<feature type="compositionally biased region" description="Low complexity" evidence="5">
    <location>
        <begin position="670"/>
        <end position="681"/>
    </location>
</feature>
<feature type="compositionally biased region" description="Low complexity" evidence="5">
    <location>
        <begin position="706"/>
        <end position="742"/>
    </location>
</feature>
<dbReference type="CDD" id="cd13981">
    <property type="entry name" value="STKc_Bub1_BubR1"/>
    <property type="match status" value="1"/>
</dbReference>
<dbReference type="Pfam" id="PF08311">
    <property type="entry name" value="Mad3_BUB1_I"/>
    <property type="match status" value="1"/>
</dbReference>
<reference evidence="9" key="2">
    <citation type="submission" date="2025-08" db="UniProtKB">
        <authorList>
            <consortium name="RefSeq"/>
        </authorList>
    </citation>
    <scope>IDENTIFICATION</scope>
    <source>
        <strain evidence="9">14028-0561.14</strain>
        <tissue evidence="9">Whole fly</tissue>
    </source>
</reference>
<evidence type="ECO:0000259" key="7">
    <source>
        <dbReference type="PROSITE" id="PS51489"/>
    </source>
</evidence>
<feature type="compositionally biased region" description="Basic and acidic residues" evidence="5">
    <location>
        <begin position="1102"/>
        <end position="1119"/>
    </location>
</feature>
<keyword evidence="2" id="KW-0158">Chromosome</keyword>
<organism evidence="8 9">
    <name type="scientific">Drosophila kikkawai</name>
    <name type="common">Fruit fly</name>
    <dbReference type="NCBI Taxonomy" id="30033"/>
    <lineage>
        <taxon>Eukaryota</taxon>
        <taxon>Metazoa</taxon>
        <taxon>Ecdysozoa</taxon>
        <taxon>Arthropoda</taxon>
        <taxon>Hexapoda</taxon>
        <taxon>Insecta</taxon>
        <taxon>Pterygota</taxon>
        <taxon>Neoptera</taxon>
        <taxon>Endopterygota</taxon>
        <taxon>Diptera</taxon>
        <taxon>Brachycera</taxon>
        <taxon>Muscomorpha</taxon>
        <taxon>Ephydroidea</taxon>
        <taxon>Drosophilidae</taxon>
        <taxon>Drosophila</taxon>
        <taxon>Sophophora</taxon>
    </lineage>
</organism>
<dbReference type="SMART" id="SM00777">
    <property type="entry name" value="Mad3_BUB1_I"/>
    <property type="match status" value="1"/>
</dbReference>
<evidence type="ECO:0000313" key="8">
    <source>
        <dbReference type="Proteomes" id="UP001652661"/>
    </source>
</evidence>
<reference evidence="8" key="1">
    <citation type="submission" date="2025-05" db="UniProtKB">
        <authorList>
            <consortium name="RefSeq"/>
        </authorList>
    </citation>
    <scope>NUCLEOTIDE SEQUENCE [LARGE SCALE GENOMIC DNA]</scope>
    <source>
        <strain evidence="8">14028-0561.14</strain>
    </source>
</reference>
<evidence type="ECO:0008006" key="10">
    <source>
        <dbReference type="Google" id="ProtNLM"/>
    </source>
</evidence>
<feature type="compositionally biased region" description="Polar residues" evidence="5">
    <location>
        <begin position="554"/>
        <end position="571"/>
    </location>
</feature>
<evidence type="ECO:0000313" key="9">
    <source>
        <dbReference type="RefSeq" id="XP_041631780.2"/>
    </source>
</evidence>
<dbReference type="PROSITE" id="PS51489">
    <property type="entry name" value="BUB1_N"/>
    <property type="match status" value="1"/>
</dbReference>
<dbReference type="GeneID" id="121502401"/>
<comment type="subcellular location">
    <subcellularLocation>
        <location evidence="1">Chromosome</location>
        <location evidence="1">Centromere</location>
        <location evidence="1">Kinetochore</location>
    </subcellularLocation>
</comment>
<feature type="region of interest" description="Disordered" evidence="5">
    <location>
        <begin position="667"/>
        <end position="776"/>
    </location>
</feature>
<keyword evidence="8" id="KW-1185">Reference proteome</keyword>
<dbReference type="PROSITE" id="PS50011">
    <property type="entry name" value="PROTEIN_KINASE_DOM"/>
    <property type="match status" value="1"/>
</dbReference>
<dbReference type="RefSeq" id="XP_041631780.2">
    <property type="nucleotide sequence ID" value="XM_041775846.2"/>
</dbReference>
<dbReference type="InterPro" id="IPR000719">
    <property type="entry name" value="Prot_kinase_dom"/>
</dbReference>
<feature type="domain" description="BUB1 N-terminal" evidence="7">
    <location>
        <begin position="50"/>
        <end position="212"/>
    </location>
</feature>
<keyword evidence="3" id="KW-0995">Kinetochore</keyword>
<sequence length="1474" mass="165655">MNHRGTEMDFDTAKENIQPLASGRNVSLLQASLSLDSAQGQELVAQRSKLKKELENYTGEDPLDPWHAYICWIEQSYPAGGSESKLQVVLKDCLTKFEKDVRYQQDRRFIKLFIKFAQELKNPIELYQEMYSRGTGTMLADFYIAWAYCCDLSGNMQKADEIFRLGLQCRAQPLEELREAHQHFGYTVGQRMLYSDGEQADAVNQELHERRLALQSLKGRRQRGSNTITVGSVRTGAAVKSEFPGVVQMGGPSTSRMQNSDRNVEVFRDENGAMLSAVPQEVKTSHTSIVEAARGIENLKESMPWNKAHAKTHKHGKIFSGDSSPELGFDIHVDEYVFPPITNYERRFDKPFRFPPNFVAKNKPLETWVTQVTIEQEPEANAVPCYNKPLLYPRPNIELSPEEYRGYIYLRRHEPKHPLVLRNDPWWGTGGELRGIRLYPNFATASKPQALDELDKYFKPPKVPNIQVDFDQLYNDDEQTEYQQEELLAAKWRQKRNLTVIGDFDMDETACLPEDKMPRRKSFFPSSSRKSMMSRREDRAEVTEPAALGDDAPATSSDVLRQPAASSQPPVTTEEPKVHILEDPGSTGSTADVKFAVPDPPLRTIQIYQDPDEPESAPVTKAPVFDADETCSTQMFNMFIKSHGISTPKGPQKQAPSRQFGTVLKELSPTEEPASSPTSTEFPVDSHSPMLRKQLSTILETSEHGTQSSAATNATTKSTITSTSSSPGSRTTPTLAATPGPLRQQRLPGLDSSTVNEEQEKRAGHNFSRRELWEQNAPSVPMMKSLRFQEDKTETIPRALPCFQEDKTETLPRLPVGLPECAIAAGLLTPPKIPTLDDDDLCGLFAKTPPKMKTFGSSISQDASRRICERNTSEMFSKPPRSTRDSIGVSFVETIGKPSAAPDGCQLADSFMNELSFVPETQPVNEPGAPATQQKFEIFLDETQPEMIKPKPPMGCSFSLDCTVPETQQSVVHKEAAKKPETVGPSHMIASFMNDCTELSSCPPQLPLSSGTLKFASDSPSSSQSKSSGGHSDNFFELNAATEMFATNISMIKNSTLLPPSVVSNPPADKAGGEDERDDNGDLSIYYKSTPLTPKQSHRSWCHSDNDNDSDTLPRDHFVHPKLNTDKTVVIQTVPDNNINPFNIDLIGSLLDEIDFSQYIEKLPHCQLVGHVKRLRPNAQVEVNGEQFEVVKMLDKGSYGTIYTGKHVKTGKKVALKQERPANYWEFYITLEVHSRLSSEQMFSAYTHFDYALVGNNCSVYISDFSDYGSLISVCNKIKSGTGKNLDEYVVMHLSCQMLDIVDHLHALGIIHADIKADNFLLMKPLCAHPNEVSLQLIDFGVSIDTRRFPPNQTFNYVHHHELFKCIEMRTNRPWTYQLDLFGLVGVMHVLLFGSYMEVVKRSTSGVWMPKTALPRYVQRQMWETIFRTLLNIRDCRTMPNLQELRMLLKSELAEKEKYVAEAISKFNMILHKE</sequence>
<feature type="domain" description="Protein kinase" evidence="6">
    <location>
        <begin position="1188"/>
        <end position="1474"/>
    </location>
</feature>
<evidence type="ECO:0000256" key="4">
    <source>
        <dbReference type="ARBA" id="ARBA00023328"/>
    </source>
</evidence>
<dbReference type="Pfam" id="PF00069">
    <property type="entry name" value="Pkinase"/>
    <property type="match status" value="1"/>
</dbReference>
<dbReference type="PANTHER" id="PTHR14030:SF4">
    <property type="entry name" value="BUB1 KINASE, ISOFORM A-RELATED"/>
    <property type="match status" value="1"/>
</dbReference>
<dbReference type="InterPro" id="IPR008271">
    <property type="entry name" value="Ser/Thr_kinase_AS"/>
</dbReference>
<gene>
    <name evidence="9" type="primary">LOC121502401</name>
</gene>
<evidence type="ECO:0000259" key="6">
    <source>
        <dbReference type="PROSITE" id="PS50011"/>
    </source>
</evidence>
<dbReference type="PANTHER" id="PTHR14030">
    <property type="entry name" value="MITOTIC CHECKPOINT SERINE/THREONINE-PROTEIN KINASE BUB1"/>
    <property type="match status" value="1"/>
</dbReference>
<dbReference type="Proteomes" id="UP001652661">
    <property type="component" value="Chromosome 2L"/>
</dbReference>
<evidence type="ECO:0000256" key="2">
    <source>
        <dbReference type="ARBA" id="ARBA00022454"/>
    </source>
</evidence>
<evidence type="ECO:0000256" key="1">
    <source>
        <dbReference type="ARBA" id="ARBA00004629"/>
    </source>
</evidence>
<feature type="region of interest" description="Disordered" evidence="5">
    <location>
        <begin position="517"/>
        <end position="593"/>
    </location>
</feature>
<feature type="compositionally biased region" description="Basic and acidic residues" evidence="5">
    <location>
        <begin position="758"/>
        <end position="773"/>
    </location>
</feature>
<evidence type="ECO:0000256" key="3">
    <source>
        <dbReference type="ARBA" id="ARBA00022838"/>
    </source>
</evidence>
<dbReference type="InterPro" id="IPR011009">
    <property type="entry name" value="Kinase-like_dom_sf"/>
</dbReference>
<dbReference type="InterPro" id="IPR013212">
    <property type="entry name" value="Mad3/Bub1_I"/>
</dbReference>
<keyword evidence="4" id="KW-0137">Centromere</keyword>
<accession>A0ABM3C6A3</accession>
<dbReference type="Gene3D" id="1.10.510.10">
    <property type="entry name" value="Transferase(Phosphotransferase) domain 1"/>
    <property type="match status" value="1"/>
</dbReference>
<dbReference type="Gene3D" id="1.25.40.430">
    <property type="match status" value="1"/>
</dbReference>
<dbReference type="InterPro" id="IPR015661">
    <property type="entry name" value="Bub1/Mad3"/>
</dbReference>
<proteinExistence type="predicted"/>